<dbReference type="EMBL" id="CAMGZC010001441">
    <property type="protein sequence ID" value="CAI0652789.1"/>
    <property type="molecule type" value="Genomic_DNA"/>
</dbReference>
<reference evidence="1" key="1">
    <citation type="submission" date="2022-08" db="EMBL/GenBank/DDBJ databases">
        <authorList>
            <person name="Giroux E."/>
            <person name="Giroux E."/>
        </authorList>
    </citation>
    <scope>NUCLEOTIDE SEQUENCE</scope>
    <source>
        <strain evidence="1">H1091258</strain>
    </source>
</reference>
<feature type="non-terminal residue" evidence="1">
    <location>
        <position position="164"/>
    </location>
</feature>
<evidence type="ECO:0000313" key="1">
    <source>
        <dbReference type="EMBL" id="CAI0652789.1"/>
    </source>
</evidence>
<keyword evidence="2" id="KW-1185">Reference proteome</keyword>
<sequence>IAITSRAYIAEAIRQILGIICTQAELAILYAQSAYIYASSYKLSKGITKWSIDSRMISRREARVARDMLWITGVLCQRFFPLRVGSRWFKVGRGLGVAVKHSKPAVPAASKTRWFVALHENQEKQFKANACEEVSVVDEKLELNGWLYCVRWIRDLEGLNKMQL</sequence>
<accession>A0A9W4S523</accession>
<evidence type="ECO:0000313" key="2">
    <source>
        <dbReference type="Proteomes" id="UP001152533"/>
    </source>
</evidence>
<gene>
    <name evidence="1" type="ORF">CGXH109_LOCUS120622</name>
</gene>
<feature type="non-terminal residue" evidence="1">
    <location>
        <position position="1"/>
    </location>
</feature>
<proteinExistence type="predicted"/>
<dbReference type="Proteomes" id="UP001152533">
    <property type="component" value="Unassembled WGS sequence"/>
</dbReference>
<dbReference type="AlphaFoldDB" id="A0A9W4S523"/>
<protein>
    <submittedName>
        <fullName evidence="1">Uncharacterized protein</fullName>
    </submittedName>
</protein>
<name>A0A9W4S523_9PEZI</name>
<comment type="caution">
    <text evidence="1">The sequence shown here is derived from an EMBL/GenBank/DDBJ whole genome shotgun (WGS) entry which is preliminary data.</text>
</comment>
<organism evidence="1 2">
    <name type="scientific">Colletotrichum noveboracense</name>
    <dbReference type="NCBI Taxonomy" id="2664923"/>
    <lineage>
        <taxon>Eukaryota</taxon>
        <taxon>Fungi</taxon>
        <taxon>Dikarya</taxon>
        <taxon>Ascomycota</taxon>
        <taxon>Pezizomycotina</taxon>
        <taxon>Sordariomycetes</taxon>
        <taxon>Hypocreomycetidae</taxon>
        <taxon>Glomerellales</taxon>
        <taxon>Glomerellaceae</taxon>
        <taxon>Colletotrichum</taxon>
        <taxon>Colletotrichum gloeosporioides species complex</taxon>
    </lineage>
</organism>